<feature type="compositionally biased region" description="Basic and acidic residues" evidence="1">
    <location>
        <begin position="47"/>
        <end position="69"/>
    </location>
</feature>
<sequence length="372" mass="41850">MSGVGDFQKETFDKDELAVLGEAEEKAPDAEKDEPKKDEGPGTQDQKPPDGEVPPEREVKVETEPKAEPTAEELAAAEDQGFRIETDEKGHTYIIDDDGTKIPPKRFREVYREAKEGERTKEKFDLFKKLGPEGYYRVYPYERPETPPVREVPREVIPSDVDVGGLLVQYEPHIPQDQRPYEGMTLRDVHEVDHVFATNLQTEFLWKQKQDAAVRMGEMNRIRQESATEIETFAGVIAKENFGKSVKELSKDEEGKVVDTIQAVLNFMNNTGYGDGLMDHAYFLMDREGHLKGAANKAAAKTLKDLQNRQGPASINTSTGGEVKGTGFEAYEKMTEAALAAKIDGMNENETRKFFKDAPKSLRAKYPSIPWD</sequence>
<evidence type="ECO:0000313" key="2">
    <source>
        <dbReference type="EMBL" id="QJA76435.1"/>
    </source>
</evidence>
<proteinExistence type="predicted"/>
<feature type="region of interest" description="Disordered" evidence="1">
    <location>
        <begin position="1"/>
        <end position="100"/>
    </location>
</feature>
<dbReference type="AlphaFoldDB" id="A0A6M3K649"/>
<name>A0A6M3K649_9ZZZZ</name>
<protein>
    <submittedName>
        <fullName evidence="2">Uncharacterized protein</fullName>
    </submittedName>
</protein>
<gene>
    <name evidence="2" type="ORF">MM415A01508_0016</name>
</gene>
<accession>A0A6M3K649</accession>
<reference evidence="2" key="1">
    <citation type="submission" date="2020-03" db="EMBL/GenBank/DDBJ databases">
        <title>The deep terrestrial virosphere.</title>
        <authorList>
            <person name="Holmfeldt K."/>
            <person name="Nilsson E."/>
            <person name="Simone D."/>
            <person name="Lopez-Fernandez M."/>
            <person name="Wu X."/>
            <person name="de Brujin I."/>
            <person name="Lundin D."/>
            <person name="Andersson A."/>
            <person name="Bertilsson S."/>
            <person name="Dopson M."/>
        </authorList>
    </citation>
    <scope>NUCLEOTIDE SEQUENCE</scope>
    <source>
        <strain evidence="2">MM415A01508</strain>
    </source>
</reference>
<dbReference type="EMBL" id="MT142224">
    <property type="protein sequence ID" value="QJA76435.1"/>
    <property type="molecule type" value="Genomic_DNA"/>
</dbReference>
<feature type="compositionally biased region" description="Basic and acidic residues" evidence="1">
    <location>
        <begin position="7"/>
        <end position="40"/>
    </location>
</feature>
<organism evidence="2">
    <name type="scientific">viral metagenome</name>
    <dbReference type="NCBI Taxonomy" id="1070528"/>
    <lineage>
        <taxon>unclassified sequences</taxon>
        <taxon>metagenomes</taxon>
        <taxon>organismal metagenomes</taxon>
    </lineage>
</organism>
<feature type="compositionally biased region" description="Basic and acidic residues" evidence="1">
    <location>
        <begin position="80"/>
        <end position="91"/>
    </location>
</feature>
<evidence type="ECO:0000256" key="1">
    <source>
        <dbReference type="SAM" id="MobiDB-lite"/>
    </source>
</evidence>